<reference evidence="1 2" key="1">
    <citation type="submission" date="2013-07" db="EMBL/GenBank/DDBJ databases">
        <authorList>
            <person name="Weinstock G."/>
            <person name="Sodergren E."/>
            <person name="Wylie T."/>
            <person name="Fulton L."/>
            <person name="Fulton R."/>
            <person name="Fronick C."/>
            <person name="O'Laughlin M."/>
            <person name="Godfrey J."/>
            <person name="Miner T."/>
            <person name="Herter B."/>
            <person name="Appelbaum E."/>
            <person name="Cordes M."/>
            <person name="Lek S."/>
            <person name="Wollam A."/>
            <person name="Pepin K.H."/>
            <person name="Palsikar V.B."/>
            <person name="Mitreva M."/>
            <person name="Wilson R.K."/>
        </authorList>
    </citation>
    <scope>NUCLEOTIDE SEQUENCE [LARGE SCALE GENOMIC DNA]</scope>
    <source>
        <strain evidence="1 2">ATCC 27760</strain>
    </source>
</reference>
<comment type="caution">
    <text evidence="1">The sequence shown here is derived from an EMBL/GenBank/DDBJ whole genome shotgun (WGS) entry which is preliminary data.</text>
</comment>
<protein>
    <submittedName>
        <fullName evidence="1">Uncharacterized protein</fullName>
    </submittedName>
</protein>
<accession>U2KXF3</accession>
<dbReference type="HOGENOM" id="CLU_2809831_0_0_9"/>
<evidence type="ECO:0000313" key="1">
    <source>
        <dbReference type="EMBL" id="ERJ96967.1"/>
    </source>
</evidence>
<sequence>MFHFVKRKSQKIFLANALGNTAQRLCGISLHANSFRQISKKGSQLRSNRTRITAYSGNIEYAPGDRE</sequence>
<proteinExistence type="predicted"/>
<evidence type="ECO:0000313" key="2">
    <source>
        <dbReference type="Proteomes" id="UP000016662"/>
    </source>
</evidence>
<dbReference type="STRING" id="411473.RUMCAL_00659"/>
<dbReference type="AlphaFoldDB" id="U2KXF3"/>
<name>U2KXF3_9FIRM</name>
<dbReference type="EMBL" id="AWVF01000080">
    <property type="protein sequence ID" value="ERJ96967.1"/>
    <property type="molecule type" value="Genomic_DNA"/>
</dbReference>
<keyword evidence="2" id="KW-1185">Reference proteome</keyword>
<dbReference type="Proteomes" id="UP000016662">
    <property type="component" value="Unassembled WGS sequence"/>
</dbReference>
<organism evidence="1 2">
    <name type="scientific">Ruminococcus callidus ATCC 27760</name>
    <dbReference type="NCBI Taxonomy" id="411473"/>
    <lineage>
        <taxon>Bacteria</taxon>
        <taxon>Bacillati</taxon>
        <taxon>Bacillota</taxon>
        <taxon>Clostridia</taxon>
        <taxon>Eubacteriales</taxon>
        <taxon>Oscillospiraceae</taxon>
        <taxon>Ruminococcus</taxon>
    </lineage>
</organism>
<gene>
    <name evidence="1" type="ORF">RUMCAL_00659</name>
</gene>